<dbReference type="EMBL" id="BPLQ01012161">
    <property type="protein sequence ID" value="GIY63053.1"/>
    <property type="molecule type" value="Genomic_DNA"/>
</dbReference>
<dbReference type="AlphaFoldDB" id="A0AAV4UZ76"/>
<gene>
    <name evidence="1" type="ORF">CDAR_563791</name>
</gene>
<dbReference type="Proteomes" id="UP001054837">
    <property type="component" value="Unassembled WGS sequence"/>
</dbReference>
<protein>
    <submittedName>
        <fullName evidence="1">Uncharacterized protein</fullName>
    </submittedName>
</protein>
<evidence type="ECO:0000313" key="1">
    <source>
        <dbReference type="EMBL" id="GIY63053.1"/>
    </source>
</evidence>
<comment type="caution">
    <text evidence="1">The sequence shown here is derived from an EMBL/GenBank/DDBJ whole genome shotgun (WGS) entry which is preliminary data.</text>
</comment>
<keyword evidence="2" id="KW-1185">Reference proteome</keyword>
<proteinExistence type="predicted"/>
<name>A0AAV4UZ76_9ARAC</name>
<reference evidence="1 2" key="1">
    <citation type="submission" date="2021-06" db="EMBL/GenBank/DDBJ databases">
        <title>Caerostris darwini draft genome.</title>
        <authorList>
            <person name="Kono N."/>
            <person name="Arakawa K."/>
        </authorList>
    </citation>
    <scope>NUCLEOTIDE SEQUENCE [LARGE SCALE GENOMIC DNA]</scope>
</reference>
<sequence>MRQVENFDFQVMAKEVQVSPQDIYRSEKISPQLPSQRCVNGVDIAAMERRLQLPERNTIPFIRNHFKAQHEIYCVCQTVMNLYES</sequence>
<accession>A0AAV4UZ76</accession>
<evidence type="ECO:0000313" key="2">
    <source>
        <dbReference type="Proteomes" id="UP001054837"/>
    </source>
</evidence>
<organism evidence="1 2">
    <name type="scientific">Caerostris darwini</name>
    <dbReference type="NCBI Taxonomy" id="1538125"/>
    <lineage>
        <taxon>Eukaryota</taxon>
        <taxon>Metazoa</taxon>
        <taxon>Ecdysozoa</taxon>
        <taxon>Arthropoda</taxon>
        <taxon>Chelicerata</taxon>
        <taxon>Arachnida</taxon>
        <taxon>Araneae</taxon>
        <taxon>Araneomorphae</taxon>
        <taxon>Entelegynae</taxon>
        <taxon>Araneoidea</taxon>
        <taxon>Araneidae</taxon>
        <taxon>Caerostris</taxon>
    </lineage>
</organism>